<reference evidence="9" key="1">
    <citation type="submission" date="2017-02" db="UniProtKB">
        <authorList>
            <consortium name="WormBaseParasite"/>
        </authorList>
    </citation>
    <scope>IDENTIFICATION</scope>
</reference>
<evidence type="ECO:0000256" key="1">
    <source>
        <dbReference type="ARBA" id="ARBA00004141"/>
    </source>
</evidence>
<comment type="subcellular location">
    <subcellularLocation>
        <location evidence="1">Membrane</location>
        <topology evidence="1">Multi-pass membrane protein</topology>
    </subcellularLocation>
</comment>
<dbReference type="AlphaFoldDB" id="A0A0N4ZTI5"/>
<feature type="transmembrane region" description="Helical" evidence="7">
    <location>
        <begin position="328"/>
        <end position="345"/>
    </location>
</feature>
<keyword evidence="6 7" id="KW-0472">Membrane</keyword>
<evidence type="ECO:0000313" key="8">
    <source>
        <dbReference type="Proteomes" id="UP000038045"/>
    </source>
</evidence>
<feature type="transmembrane region" description="Helical" evidence="7">
    <location>
        <begin position="95"/>
        <end position="115"/>
    </location>
</feature>
<dbReference type="PRINTS" id="PR01130">
    <property type="entry name" value="DERENTRNSPRT"/>
</dbReference>
<feature type="transmembrane region" description="Helical" evidence="7">
    <location>
        <begin position="398"/>
        <end position="424"/>
    </location>
</feature>
<dbReference type="GO" id="GO:0005337">
    <property type="term" value="F:nucleoside transmembrane transporter activity"/>
    <property type="evidence" value="ECO:0007669"/>
    <property type="project" value="InterPro"/>
</dbReference>
<dbReference type="PANTHER" id="PTHR10332:SF80">
    <property type="entry name" value="EQUILIBRATIVE NUCLEOSIDE TRANSPORTER 2, ISOFORM A"/>
    <property type="match status" value="1"/>
</dbReference>
<evidence type="ECO:0000256" key="2">
    <source>
        <dbReference type="ARBA" id="ARBA00007965"/>
    </source>
</evidence>
<keyword evidence="4 7" id="KW-0812">Transmembrane</keyword>
<feature type="transmembrane region" description="Helical" evidence="7">
    <location>
        <begin position="258"/>
        <end position="277"/>
    </location>
</feature>
<accession>A0A0N4ZTI5</accession>
<feature type="transmembrane region" description="Helical" evidence="7">
    <location>
        <begin position="160"/>
        <end position="182"/>
    </location>
</feature>
<dbReference type="PANTHER" id="PTHR10332">
    <property type="entry name" value="EQUILIBRATIVE NUCLEOSIDE TRANSPORTER"/>
    <property type="match status" value="1"/>
</dbReference>
<name>A0A0N4ZTI5_PARTI</name>
<feature type="transmembrane region" description="Helical" evidence="7">
    <location>
        <begin position="297"/>
        <end position="321"/>
    </location>
</feature>
<keyword evidence="5 7" id="KW-1133">Transmembrane helix</keyword>
<protein>
    <submittedName>
        <fullName evidence="9">Nucleoside transporter</fullName>
    </submittedName>
</protein>
<sequence length="437" mass="49309">MTLSPPKDTYNAVFLIMLLHGIGVLLPWNMLTTIAPSYYVNYKLTNYYENGTISYQPSVATNFLSYLGIAAQVPNLLLSLINLFLRIKGDLTKRVLWSIFFLGAGVVFTIVFIFIDTSSWIIGFFWMSMVSFVVINGAGGMYQNSVYGIAAVLPMKFTNAVILGNNICGTFIAIINIITIAGSNNVKIAATAYFVVSLAVVIICFLSIAFLKKLNFYKYYDELAKNSTINKEGEIELAPVQLNMATYIEVFKKGWQQMINVFLVFFVTLTIYPTILNDIVPTKYHDNDWNFFISKKYFSPITCFLIFNFFASAGNLIAGYIPIKYKRLISIPIILRLLFIPFFVFCNFRPDRRTWSVVFNNEWWYIIGNIIMAFSSGYFSSLSMMYAPQTVENSKSHIAGMMAAFFLMGGICAGVGFTFFITYFTESLGSLSPLKAS</sequence>
<dbReference type="Pfam" id="PF01733">
    <property type="entry name" value="Nucleoside_tran"/>
    <property type="match status" value="1"/>
</dbReference>
<evidence type="ECO:0000313" key="9">
    <source>
        <dbReference type="WBParaSite" id="PTRK_0001181300.1"/>
    </source>
</evidence>
<evidence type="ECO:0000256" key="5">
    <source>
        <dbReference type="ARBA" id="ARBA00022989"/>
    </source>
</evidence>
<feature type="transmembrane region" description="Helical" evidence="7">
    <location>
        <begin position="188"/>
        <end position="211"/>
    </location>
</feature>
<keyword evidence="3" id="KW-0813">Transport</keyword>
<dbReference type="GO" id="GO:0005886">
    <property type="term" value="C:plasma membrane"/>
    <property type="evidence" value="ECO:0007669"/>
    <property type="project" value="TreeGrafter"/>
</dbReference>
<evidence type="ECO:0000256" key="3">
    <source>
        <dbReference type="ARBA" id="ARBA00022448"/>
    </source>
</evidence>
<feature type="transmembrane region" description="Helical" evidence="7">
    <location>
        <begin position="121"/>
        <end position="139"/>
    </location>
</feature>
<evidence type="ECO:0000256" key="6">
    <source>
        <dbReference type="ARBA" id="ARBA00023136"/>
    </source>
</evidence>
<proteinExistence type="inferred from homology"/>
<dbReference type="PIRSF" id="PIRSF016379">
    <property type="entry name" value="ENT"/>
    <property type="match status" value="1"/>
</dbReference>
<dbReference type="InterPro" id="IPR036259">
    <property type="entry name" value="MFS_trans_sf"/>
</dbReference>
<dbReference type="Proteomes" id="UP000038045">
    <property type="component" value="Unplaced"/>
</dbReference>
<dbReference type="InterPro" id="IPR002259">
    <property type="entry name" value="Eqnu_transpt"/>
</dbReference>
<dbReference type="Gene3D" id="1.20.1250.20">
    <property type="entry name" value="MFS general substrate transporter like domains"/>
    <property type="match status" value="1"/>
</dbReference>
<evidence type="ECO:0000256" key="7">
    <source>
        <dbReference type="SAM" id="Phobius"/>
    </source>
</evidence>
<organism evidence="8 9">
    <name type="scientific">Parastrongyloides trichosuri</name>
    <name type="common">Possum-specific nematode worm</name>
    <dbReference type="NCBI Taxonomy" id="131310"/>
    <lineage>
        <taxon>Eukaryota</taxon>
        <taxon>Metazoa</taxon>
        <taxon>Ecdysozoa</taxon>
        <taxon>Nematoda</taxon>
        <taxon>Chromadorea</taxon>
        <taxon>Rhabditida</taxon>
        <taxon>Tylenchina</taxon>
        <taxon>Panagrolaimomorpha</taxon>
        <taxon>Strongyloidoidea</taxon>
        <taxon>Strongyloididae</taxon>
        <taxon>Parastrongyloides</taxon>
    </lineage>
</organism>
<dbReference type="SUPFAM" id="SSF103473">
    <property type="entry name" value="MFS general substrate transporter"/>
    <property type="match status" value="1"/>
</dbReference>
<keyword evidence="8" id="KW-1185">Reference proteome</keyword>
<feature type="transmembrane region" description="Helical" evidence="7">
    <location>
        <begin position="12"/>
        <end position="31"/>
    </location>
</feature>
<comment type="similarity">
    <text evidence="2">Belongs to the SLC29A/ENT transporter (TC 2.A.57) family.</text>
</comment>
<dbReference type="WBParaSite" id="PTRK_0001181300.1">
    <property type="protein sequence ID" value="PTRK_0001181300.1"/>
    <property type="gene ID" value="PTRK_0001181300"/>
</dbReference>
<feature type="transmembrane region" description="Helical" evidence="7">
    <location>
        <begin position="63"/>
        <end position="83"/>
    </location>
</feature>
<feature type="transmembrane region" description="Helical" evidence="7">
    <location>
        <begin position="365"/>
        <end position="386"/>
    </location>
</feature>
<evidence type="ECO:0000256" key="4">
    <source>
        <dbReference type="ARBA" id="ARBA00022692"/>
    </source>
</evidence>